<name>A0A8H4A1X0_GIGMA</name>
<accession>A0A8H4A1X0</accession>
<comment type="caution">
    <text evidence="1">The sequence shown here is derived from an EMBL/GenBank/DDBJ whole genome shotgun (WGS) entry which is preliminary data.</text>
</comment>
<dbReference type="AlphaFoldDB" id="A0A8H4A1X0"/>
<proteinExistence type="predicted"/>
<gene>
    <name evidence="1" type="ORF">F8M41_012454</name>
</gene>
<evidence type="ECO:0000313" key="2">
    <source>
        <dbReference type="Proteomes" id="UP000439903"/>
    </source>
</evidence>
<sequence length="107" mass="11938">MNEMIKSYLESAEGGNYWSHLKSAENAWSYLKSAGDSNSCGQNNLRLCLNSAESGDLAGQNNMDCGLLNNSTRLHIISEFASFLQPKFIHSTQINYLLMITLLNLFN</sequence>
<reference evidence="1 2" key="1">
    <citation type="journal article" date="2019" name="Environ. Microbiol.">
        <title>At the nexus of three kingdoms: the genome of the mycorrhizal fungus Gigaspora margarita provides insights into plant, endobacterial and fungal interactions.</title>
        <authorList>
            <person name="Venice F."/>
            <person name="Ghignone S."/>
            <person name="Salvioli di Fossalunga A."/>
            <person name="Amselem J."/>
            <person name="Novero M."/>
            <person name="Xianan X."/>
            <person name="Sedzielewska Toro K."/>
            <person name="Morin E."/>
            <person name="Lipzen A."/>
            <person name="Grigoriev I.V."/>
            <person name="Henrissat B."/>
            <person name="Martin F.M."/>
            <person name="Bonfante P."/>
        </authorList>
    </citation>
    <scope>NUCLEOTIDE SEQUENCE [LARGE SCALE GENOMIC DNA]</scope>
    <source>
        <strain evidence="1 2">BEG34</strain>
    </source>
</reference>
<protein>
    <submittedName>
        <fullName evidence="1">Uncharacterized protein</fullName>
    </submittedName>
</protein>
<keyword evidence="2" id="KW-1185">Reference proteome</keyword>
<dbReference type="Proteomes" id="UP000439903">
    <property type="component" value="Unassembled WGS sequence"/>
</dbReference>
<evidence type="ECO:0000313" key="1">
    <source>
        <dbReference type="EMBL" id="KAF0378092.1"/>
    </source>
</evidence>
<dbReference type="EMBL" id="WTPW01002528">
    <property type="protein sequence ID" value="KAF0378092.1"/>
    <property type="molecule type" value="Genomic_DNA"/>
</dbReference>
<organism evidence="1 2">
    <name type="scientific">Gigaspora margarita</name>
    <dbReference type="NCBI Taxonomy" id="4874"/>
    <lineage>
        <taxon>Eukaryota</taxon>
        <taxon>Fungi</taxon>
        <taxon>Fungi incertae sedis</taxon>
        <taxon>Mucoromycota</taxon>
        <taxon>Glomeromycotina</taxon>
        <taxon>Glomeromycetes</taxon>
        <taxon>Diversisporales</taxon>
        <taxon>Gigasporaceae</taxon>
        <taxon>Gigaspora</taxon>
    </lineage>
</organism>